<dbReference type="Proteomes" id="UP001642360">
    <property type="component" value="Unassembled WGS sequence"/>
</dbReference>
<gene>
    <name evidence="1" type="ORF">ILEXP_LOCUS36346</name>
</gene>
<sequence>MQCQFTMDCLRIHCLGVLVQSCPCNSFSDTNLGFKTWDGILLFSSPLHSICVCVSERTHAGNASTMGYDTFDYPIRSHDFAPSYSKQWPCYNARNPSLQNLPRIIQVAYVGHIVCLIGDHGTPESIKTNKRTKPEYTIRIGPGANSFVIIADFS</sequence>
<evidence type="ECO:0000313" key="2">
    <source>
        <dbReference type="Proteomes" id="UP001642360"/>
    </source>
</evidence>
<organism evidence="1 2">
    <name type="scientific">Ilex paraguariensis</name>
    <name type="common">yerba mate</name>
    <dbReference type="NCBI Taxonomy" id="185542"/>
    <lineage>
        <taxon>Eukaryota</taxon>
        <taxon>Viridiplantae</taxon>
        <taxon>Streptophyta</taxon>
        <taxon>Embryophyta</taxon>
        <taxon>Tracheophyta</taxon>
        <taxon>Spermatophyta</taxon>
        <taxon>Magnoliopsida</taxon>
        <taxon>eudicotyledons</taxon>
        <taxon>Gunneridae</taxon>
        <taxon>Pentapetalae</taxon>
        <taxon>asterids</taxon>
        <taxon>campanulids</taxon>
        <taxon>Aquifoliales</taxon>
        <taxon>Aquifoliaceae</taxon>
        <taxon>Ilex</taxon>
    </lineage>
</organism>
<dbReference type="EMBL" id="CAUOFW020004752">
    <property type="protein sequence ID" value="CAK9167088.1"/>
    <property type="molecule type" value="Genomic_DNA"/>
</dbReference>
<evidence type="ECO:0000313" key="1">
    <source>
        <dbReference type="EMBL" id="CAK9167088.1"/>
    </source>
</evidence>
<keyword evidence="2" id="KW-1185">Reference proteome</keyword>
<proteinExistence type="predicted"/>
<comment type="caution">
    <text evidence="1">The sequence shown here is derived from an EMBL/GenBank/DDBJ whole genome shotgun (WGS) entry which is preliminary data.</text>
</comment>
<accession>A0ABC8TCR9</accession>
<protein>
    <submittedName>
        <fullName evidence="1">Uncharacterized protein</fullName>
    </submittedName>
</protein>
<name>A0ABC8TCR9_9AQUA</name>
<reference evidence="1 2" key="1">
    <citation type="submission" date="2024-02" db="EMBL/GenBank/DDBJ databases">
        <authorList>
            <person name="Vignale AGUSTIN F."/>
            <person name="Sosa J E."/>
            <person name="Modenutti C."/>
        </authorList>
    </citation>
    <scope>NUCLEOTIDE SEQUENCE [LARGE SCALE GENOMIC DNA]</scope>
</reference>
<dbReference type="AlphaFoldDB" id="A0ABC8TCR9"/>